<dbReference type="AlphaFoldDB" id="A0A8J3IBP1"/>
<protein>
    <submittedName>
        <fullName evidence="2">Uncharacterized protein</fullName>
    </submittedName>
</protein>
<dbReference type="Proteomes" id="UP000612362">
    <property type="component" value="Unassembled WGS sequence"/>
</dbReference>
<organism evidence="2 3">
    <name type="scientific">Ktedonospora formicarum</name>
    <dbReference type="NCBI Taxonomy" id="2778364"/>
    <lineage>
        <taxon>Bacteria</taxon>
        <taxon>Bacillati</taxon>
        <taxon>Chloroflexota</taxon>
        <taxon>Ktedonobacteria</taxon>
        <taxon>Ktedonobacterales</taxon>
        <taxon>Ktedonobacteraceae</taxon>
        <taxon>Ktedonospora</taxon>
    </lineage>
</organism>
<dbReference type="EMBL" id="BNJF01000006">
    <property type="protein sequence ID" value="GHO49717.1"/>
    <property type="molecule type" value="Genomic_DNA"/>
</dbReference>
<evidence type="ECO:0000313" key="2">
    <source>
        <dbReference type="EMBL" id="GHO49717.1"/>
    </source>
</evidence>
<evidence type="ECO:0000313" key="3">
    <source>
        <dbReference type="Proteomes" id="UP000612362"/>
    </source>
</evidence>
<evidence type="ECO:0000256" key="1">
    <source>
        <dbReference type="SAM" id="MobiDB-lite"/>
    </source>
</evidence>
<feature type="region of interest" description="Disordered" evidence="1">
    <location>
        <begin position="22"/>
        <end position="63"/>
    </location>
</feature>
<keyword evidence="3" id="KW-1185">Reference proteome</keyword>
<sequence>MGNSSMQREDYDSSDAAYHWLLSGRKKPLPHRAERNGSKGLRTQKTPMGEAVSASSIGDWYER</sequence>
<proteinExistence type="predicted"/>
<reference evidence="2" key="1">
    <citation type="submission" date="2020-10" db="EMBL/GenBank/DDBJ databases">
        <title>Taxonomic study of unclassified bacteria belonging to the class Ktedonobacteria.</title>
        <authorList>
            <person name="Yabe S."/>
            <person name="Wang C.M."/>
            <person name="Zheng Y."/>
            <person name="Sakai Y."/>
            <person name="Cavaletti L."/>
            <person name="Monciardini P."/>
            <person name="Donadio S."/>
        </authorList>
    </citation>
    <scope>NUCLEOTIDE SEQUENCE</scope>
    <source>
        <strain evidence="2">SOSP1-1</strain>
    </source>
</reference>
<gene>
    <name evidence="2" type="ORF">KSX_78800</name>
</gene>
<name>A0A8J3IBP1_9CHLR</name>
<comment type="caution">
    <text evidence="2">The sequence shown here is derived from an EMBL/GenBank/DDBJ whole genome shotgun (WGS) entry which is preliminary data.</text>
</comment>
<accession>A0A8J3IBP1</accession>